<feature type="transmembrane region" description="Helical" evidence="8">
    <location>
        <begin position="274"/>
        <end position="292"/>
    </location>
</feature>
<proteinExistence type="predicted"/>
<feature type="transmembrane region" description="Helical" evidence="8">
    <location>
        <begin position="158"/>
        <end position="175"/>
    </location>
</feature>
<organism evidence="9 10">
    <name type="scientific">Acidomonas methanolica NBRC 104435</name>
    <dbReference type="NCBI Taxonomy" id="1231351"/>
    <lineage>
        <taxon>Bacteria</taxon>
        <taxon>Pseudomonadati</taxon>
        <taxon>Pseudomonadota</taxon>
        <taxon>Alphaproteobacteria</taxon>
        <taxon>Acetobacterales</taxon>
        <taxon>Acetobacteraceae</taxon>
        <taxon>Acidomonas</taxon>
    </lineage>
</organism>
<evidence type="ECO:0000256" key="3">
    <source>
        <dbReference type="ARBA" id="ARBA00022679"/>
    </source>
</evidence>
<evidence type="ECO:0000256" key="1">
    <source>
        <dbReference type="ARBA" id="ARBA00004651"/>
    </source>
</evidence>
<dbReference type="RefSeq" id="WP_042057876.1">
    <property type="nucleotide sequence ID" value="NZ_BAND01000038.1"/>
</dbReference>
<feature type="transmembrane region" description="Helical" evidence="8">
    <location>
        <begin position="44"/>
        <end position="65"/>
    </location>
</feature>
<keyword evidence="5 8" id="KW-1133">Transmembrane helix</keyword>
<dbReference type="Pfam" id="PF00953">
    <property type="entry name" value="Glycos_transf_4"/>
    <property type="match status" value="1"/>
</dbReference>
<evidence type="ECO:0000256" key="6">
    <source>
        <dbReference type="ARBA" id="ARBA00023136"/>
    </source>
</evidence>
<evidence type="ECO:0000256" key="7">
    <source>
        <dbReference type="PIRSR" id="PIRSR600715-1"/>
    </source>
</evidence>
<evidence type="ECO:0000313" key="10">
    <source>
        <dbReference type="Proteomes" id="UP000019760"/>
    </source>
</evidence>
<evidence type="ECO:0000256" key="2">
    <source>
        <dbReference type="ARBA" id="ARBA00022475"/>
    </source>
</evidence>
<dbReference type="GO" id="GO:0046872">
    <property type="term" value="F:metal ion binding"/>
    <property type="evidence" value="ECO:0007669"/>
    <property type="project" value="UniProtKB-KW"/>
</dbReference>
<keyword evidence="3 9" id="KW-0808">Transferase</keyword>
<accession>A0A023D3W4</accession>
<evidence type="ECO:0000313" key="9">
    <source>
        <dbReference type="EMBL" id="GAJ28848.1"/>
    </source>
</evidence>
<keyword evidence="7" id="KW-0479">Metal-binding</keyword>
<feature type="transmembrane region" description="Helical" evidence="8">
    <location>
        <begin position="124"/>
        <end position="146"/>
    </location>
</feature>
<feature type="binding site" evidence="7">
    <location>
        <position position="151"/>
    </location>
    <ligand>
        <name>Mg(2+)</name>
        <dbReference type="ChEBI" id="CHEBI:18420"/>
    </ligand>
</feature>
<feature type="transmembrane region" description="Helical" evidence="8">
    <location>
        <begin position="298"/>
        <end position="325"/>
    </location>
</feature>
<name>A0A023D3W4_ACIMT</name>
<dbReference type="PANTHER" id="PTHR22926:SF3">
    <property type="entry name" value="UNDECAPRENYL-PHOSPHATE ALPHA-N-ACETYLGLUCOSAMINYL 1-PHOSPHATE TRANSFERASE"/>
    <property type="match status" value="1"/>
</dbReference>
<dbReference type="AlphaFoldDB" id="A0A023D3W4"/>
<evidence type="ECO:0000256" key="8">
    <source>
        <dbReference type="SAM" id="Phobius"/>
    </source>
</evidence>
<feature type="transmembrane region" description="Helical" evidence="8">
    <location>
        <begin position="232"/>
        <end position="253"/>
    </location>
</feature>
<comment type="subcellular location">
    <subcellularLocation>
        <location evidence="1">Cell membrane</location>
        <topology evidence="1">Multi-pass membrane protein</topology>
    </subcellularLocation>
</comment>
<evidence type="ECO:0000256" key="5">
    <source>
        <dbReference type="ARBA" id="ARBA00022989"/>
    </source>
</evidence>
<dbReference type="GO" id="GO:0005886">
    <property type="term" value="C:plasma membrane"/>
    <property type="evidence" value="ECO:0007669"/>
    <property type="project" value="UniProtKB-SubCell"/>
</dbReference>
<dbReference type="EMBL" id="BAND01000038">
    <property type="protein sequence ID" value="GAJ28848.1"/>
    <property type="molecule type" value="Genomic_DNA"/>
</dbReference>
<dbReference type="InterPro" id="IPR000715">
    <property type="entry name" value="Glycosyl_transferase_4"/>
</dbReference>
<evidence type="ECO:0000256" key="4">
    <source>
        <dbReference type="ARBA" id="ARBA00022692"/>
    </source>
</evidence>
<feature type="binding site" evidence="7">
    <location>
        <position position="211"/>
    </location>
    <ligand>
        <name>Mg(2+)</name>
        <dbReference type="ChEBI" id="CHEBI:18420"/>
    </ligand>
</feature>
<feature type="transmembrane region" description="Helical" evidence="8">
    <location>
        <begin position="181"/>
        <end position="200"/>
    </location>
</feature>
<dbReference type="Proteomes" id="UP000019760">
    <property type="component" value="Unassembled WGS sequence"/>
</dbReference>
<comment type="cofactor">
    <cofactor evidence="7">
        <name>Mg(2+)</name>
        <dbReference type="ChEBI" id="CHEBI:18420"/>
    </cofactor>
</comment>
<reference evidence="9 10" key="2">
    <citation type="journal article" date="2014" name="FEMS Microbiol. Lett.">
        <title>Draft genomic DNA sequence of the facultatively methylotrophic bacterium Acidomonas methanolica type strain MB58.</title>
        <authorList>
            <person name="Higashiura N."/>
            <person name="Hadano H."/>
            <person name="Hirakawa H."/>
            <person name="Matsutani M."/>
            <person name="Takabe S."/>
            <person name="Matsushita K."/>
            <person name="Azuma Y."/>
        </authorList>
    </citation>
    <scope>NUCLEOTIDE SEQUENCE [LARGE SCALE GENOMIC DNA]</scope>
    <source>
        <strain evidence="9 10">MB58</strain>
    </source>
</reference>
<keyword evidence="7" id="KW-0460">Magnesium</keyword>
<dbReference type="GO" id="GO:0009103">
    <property type="term" value="P:lipopolysaccharide biosynthetic process"/>
    <property type="evidence" value="ECO:0007669"/>
    <property type="project" value="TreeGrafter"/>
</dbReference>
<dbReference type="GO" id="GO:0071555">
    <property type="term" value="P:cell wall organization"/>
    <property type="evidence" value="ECO:0007669"/>
    <property type="project" value="TreeGrafter"/>
</dbReference>
<keyword evidence="2" id="KW-1003">Cell membrane</keyword>
<dbReference type="OrthoDB" id="9783652at2"/>
<dbReference type="PANTHER" id="PTHR22926">
    <property type="entry name" value="PHOSPHO-N-ACETYLMURAMOYL-PENTAPEPTIDE-TRANSFERASE"/>
    <property type="match status" value="1"/>
</dbReference>
<dbReference type="GO" id="GO:0044038">
    <property type="term" value="P:cell wall macromolecule biosynthetic process"/>
    <property type="evidence" value="ECO:0007669"/>
    <property type="project" value="TreeGrafter"/>
</dbReference>
<reference evidence="10" key="1">
    <citation type="journal article" date="2014" name="FEMS Microbiol. Lett.">
        <title>Draft Genomic DNA Sequence of the Facultatively Methylotrophic Bacterium Acidomonas methanolica type strain MB58.</title>
        <authorList>
            <person name="Higashiura N."/>
            <person name="Hadano H."/>
            <person name="Hirakawa H."/>
            <person name="Matsutani M."/>
            <person name="Takabe S."/>
            <person name="Matsushita K."/>
            <person name="Azuma Y."/>
        </authorList>
    </citation>
    <scope>NUCLEOTIDE SEQUENCE [LARGE SCALE GENOMIC DNA]</scope>
    <source>
        <strain evidence="10">MB58</strain>
    </source>
</reference>
<feature type="transmembrane region" description="Helical" evidence="8">
    <location>
        <begin position="71"/>
        <end position="89"/>
    </location>
</feature>
<dbReference type="GO" id="GO:0016780">
    <property type="term" value="F:phosphotransferase activity, for other substituted phosphate groups"/>
    <property type="evidence" value="ECO:0007669"/>
    <property type="project" value="InterPro"/>
</dbReference>
<feature type="transmembrane region" description="Helical" evidence="8">
    <location>
        <begin position="101"/>
        <end position="118"/>
    </location>
</feature>
<gene>
    <name evidence="9" type="ORF">Amme_038_097</name>
</gene>
<sequence length="336" mass="35508">MLWPIFSLVATTLISAFLVRVMMQMRVMDVPGHRSSHTRPVPKGGGVGIVGGFLFGVPALTLAVGLPFPTMQTLCLMLGMLLLAAFSWADDIHPFPPSTKLVIQIVAAVIILAGAGWIDTRSTQGITALLGLGLSLGLGLGWMIFVTNALNFIDGINGLSSGTMALTALALNMALTASDSAAAGLAPMVLAASLLGFIPFNYPRASIFMGDVGSQAAGLALAWFSLDSFARLPVPLLAPLMLSAVLFDVAFTLGRRGLAGQKLTEAHRGHLYQLAIRSGWPAWSVTLLYWGLAVWGGIVAALAASWTTEVLCVLPPLIAWSVVVIRRARRLVPTPW</sequence>
<feature type="transmembrane region" description="Helical" evidence="8">
    <location>
        <begin position="6"/>
        <end position="23"/>
    </location>
</feature>
<feature type="transmembrane region" description="Helical" evidence="8">
    <location>
        <begin position="207"/>
        <end position="226"/>
    </location>
</feature>
<protein>
    <submittedName>
        <fullName evidence="9">Undecaprenyl-phosphate alpha-N-acetylglucosaminephosphotransferase</fullName>
    </submittedName>
</protein>
<keyword evidence="4 8" id="KW-0812">Transmembrane</keyword>
<keyword evidence="6 8" id="KW-0472">Membrane</keyword>
<comment type="caution">
    <text evidence="9">The sequence shown here is derived from an EMBL/GenBank/DDBJ whole genome shotgun (WGS) entry which is preliminary data.</text>
</comment>
<keyword evidence="10" id="KW-1185">Reference proteome</keyword>